<evidence type="ECO:0000313" key="3">
    <source>
        <dbReference type="EMBL" id="AIF39818.1"/>
    </source>
</evidence>
<evidence type="ECO:0000256" key="1">
    <source>
        <dbReference type="ARBA" id="ARBA00022801"/>
    </source>
</evidence>
<evidence type="ECO:0000313" key="4">
    <source>
        <dbReference type="Proteomes" id="UP000027986"/>
    </source>
</evidence>
<reference evidence="3 4" key="1">
    <citation type="submission" date="2014-07" db="EMBL/GenBank/DDBJ databases">
        <title>Genome Sequencing of Dermacoccus nishinomiyaensis.</title>
        <authorList>
            <person name="Hong K.W."/>
            <person name="Chan K.G."/>
        </authorList>
    </citation>
    <scope>NUCLEOTIDE SEQUENCE [LARGE SCALE GENOMIC DNA]</scope>
    <source>
        <strain evidence="3 4">M25</strain>
    </source>
</reference>
<sequence length="283" mass="31191">MDEWRETRTVTVADLTFDVATAGPDDGAPVMLLHGFPESNAQWRSVAAQLADAGHRVIAPNLRGYSSAARPQGAENYAIDELVGDVIGLLDALDIERAHLVGHDWGGTIGWFAAIRHPERFATYTAVSTAHPKAMLDAIATDESQRDAMQYIKTFREPDAAEHLMADDWRQLREGCDDLPRATFDEHARLLAEPGALDAALNYYRAYGPRDAADLGPCTIPTTYVWGADDFAFGHTAAHLTHAYVDAPYRLVELKNTGHWISDLHPEPLAAAILERIDEAHER</sequence>
<dbReference type="EMBL" id="CP008889">
    <property type="protein sequence ID" value="AIF39818.1"/>
    <property type="molecule type" value="Genomic_DNA"/>
</dbReference>
<dbReference type="KEGG" id="dni:HX89_01100"/>
<organism evidence="3 4">
    <name type="scientific">Dermacoccus nishinomiyaensis</name>
    <dbReference type="NCBI Taxonomy" id="1274"/>
    <lineage>
        <taxon>Bacteria</taxon>
        <taxon>Bacillati</taxon>
        <taxon>Actinomycetota</taxon>
        <taxon>Actinomycetes</taxon>
        <taxon>Micrococcales</taxon>
        <taxon>Dermacoccaceae</taxon>
        <taxon>Dermacoccus</taxon>
    </lineage>
</organism>
<dbReference type="InterPro" id="IPR029058">
    <property type="entry name" value="AB_hydrolase_fold"/>
</dbReference>
<keyword evidence="1" id="KW-0378">Hydrolase</keyword>
<keyword evidence="4" id="KW-1185">Reference proteome</keyword>
<dbReference type="eggNOG" id="COG0596">
    <property type="taxonomic scope" value="Bacteria"/>
</dbReference>
<proteinExistence type="predicted"/>
<accession>A0A075JIT7</accession>
<feature type="domain" description="AB hydrolase-1" evidence="2">
    <location>
        <begin position="29"/>
        <end position="266"/>
    </location>
</feature>
<dbReference type="PRINTS" id="PR00412">
    <property type="entry name" value="EPOXHYDRLASE"/>
</dbReference>
<dbReference type="Pfam" id="PF00561">
    <property type="entry name" value="Abhydrolase_1"/>
    <property type="match status" value="1"/>
</dbReference>
<dbReference type="InterPro" id="IPR000639">
    <property type="entry name" value="Epox_hydrolase-like"/>
</dbReference>
<evidence type="ECO:0000259" key="2">
    <source>
        <dbReference type="Pfam" id="PF00561"/>
    </source>
</evidence>
<dbReference type="PANTHER" id="PTHR43329">
    <property type="entry name" value="EPOXIDE HYDROLASE"/>
    <property type="match status" value="1"/>
</dbReference>
<name>A0A075JIT7_9MICO</name>
<dbReference type="AlphaFoldDB" id="A0A075JIT7"/>
<dbReference type="GO" id="GO:0016787">
    <property type="term" value="F:hydrolase activity"/>
    <property type="evidence" value="ECO:0007669"/>
    <property type="project" value="UniProtKB-KW"/>
</dbReference>
<dbReference type="SUPFAM" id="SSF53474">
    <property type="entry name" value="alpha/beta-Hydrolases"/>
    <property type="match status" value="1"/>
</dbReference>
<dbReference type="Proteomes" id="UP000027986">
    <property type="component" value="Chromosome"/>
</dbReference>
<dbReference type="HOGENOM" id="CLU_020336_7_3_11"/>
<dbReference type="Gene3D" id="3.40.50.1820">
    <property type="entry name" value="alpha/beta hydrolase"/>
    <property type="match status" value="1"/>
</dbReference>
<protein>
    <recommendedName>
        <fullName evidence="2">AB hydrolase-1 domain-containing protein</fullName>
    </recommendedName>
</protein>
<dbReference type="InterPro" id="IPR000073">
    <property type="entry name" value="AB_hydrolase_1"/>
</dbReference>
<gene>
    <name evidence="3" type="ORF">HX89_01100</name>
</gene>